<accession>A0A2S0KCB9</accession>
<evidence type="ECO:0000313" key="4">
    <source>
        <dbReference type="Proteomes" id="UP000239814"/>
    </source>
</evidence>
<evidence type="ECO:0008006" key="5">
    <source>
        <dbReference type="Google" id="ProtNLM"/>
    </source>
</evidence>
<protein>
    <recommendedName>
        <fullName evidence="5">Secreted protein</fullName>
    </recommendedName>
</protein>
<dbReference type="EMBL" id="CP027433">
    <property type="protein sequence ID" value="AVL99334.1"/>
    <property type="molecule type" value="Genomic_DNA"/>
</dbReference>
<name>A0A2S0KCB9_9ACTN</name>
<sequence>MISTSSIHRTSTSSIHRRIFKGAATTLFACAVALTAVACGEENQAQNDVSGVATPPADRSVPVVGGPSKATPSATTTSLENDEHCGATKGPDGALQVRLIEGDVTCETAMTIAKEYSPLIATGQPQSVSGWQCGPSTTAGELARCTKDGQIFALTP</sequence>
<dbReference type="RefSeq" id="WP_105941069.1">
    <property type="nucleotide sequence ID" value="NZ_CP027433.1"/>
</dbReference>
<feature type="signal peptide" evidence="2">
    <location>
        <begin position="1"/>
        <end position="38"/>
    </location>
</feature>
<gene>
    <name evidence="3" type="ORF">C6V83_02535</name>
</gene>
<reference evidence="3 4" key="1">
    <citation type="submission" date="2018-03" db="EMBL/GenBank/DDBJ databases">
        <title>Characteristics and genome of n-alkane degrading marine bacteria Gordonia iterans isolated from crude oil contaminated in Tae-an, South Korea.</title>
        <authorList>
            <person name="Lee S.-S."/>
            <person name="Kim H."/>
        </authorList>
    </citation>
    <scope>NUCLEOTIDE SEQUENCE [LARGE SCALE GENOMIC DNA]</scope>
    <source>
        <strain evidence="3 4">Co17</strain>
    </source>
</reference>
<evidence type="ECO:0000313" key="3">
    <source>
        <dbReference type="EMBL" id="AVL99334.1"/>
    </source>
</evidence>
<feature type="compositionally biased region" description="Low complexity" evidence="1">
    <location>
        <begin position="67"/>
        <end position="78"/>
    </location>
</feature>
<feature type="region of interest" description="Disordered" evidence="1">
    <location>
        <begin position="47"/>
        <end position="91"/>
    </location>
</feature>
<dbReference type="KEGG" id="git:C6V83_02535"/>
<evidence type="ECO:0000256" key="2">
    <source>
        <dbReference type="SAM" id="SignalP"/>
    </source>
</evidence>
<keyword evidence="2" id="KW-0732">Signal</keyword>
<evidence type="ECO:0000256" key="1">
    <source>
        <dbReference type="SAM" id="MobiDB-lite"/>
    </source>
</evidence>
<dbReference type="Proteomes" id="UP000239814">
    <property type="component" value="Chromosome"/>
</dbReference>
<dbReference type="OrthoDB" id="4773865at2"/>
<proteinExistence type="predicted"/>
<keyword evidence="4" id="KW-1185">Reference proteome</keyword>
<dbReference type="AlphaFoldDB" id="A0A2S0KCB9"/>
<organism evidence="3 4">
    <name type="scientific">Gordonia iterans</name>
    <dbReference type="NCBI Taxonomy" id="1004901"/>
    <lineage>
        <taxon>Bacteria</taxon>
        <taxon>Bacillati</taxon>
        <taxon>Actinomycetota</taxon>
        <taxon>Actinomycetes</taxon>
        <taxon>Mycobacteriales</taxon>
        <taxon>Gordoniaceae</taxon>
        <taxon>Gordonia</taxon>
    </lineage>
</organism>
<feature type="chain" id="PRO_5015577970" description="Secreted protein" evidence="2">
    <location>
        <begin position="39"/>
        <end position="156"/>
    </location>
</feature>